<accession>A0A1V4HA20</accession>
<keyword evidence="1" id="KW-1133">Transmembrane helix</keyword>
<dbReference type="AlphaFoldDB" id="A0A1V4HA20"/>
<proteinExistence type="predicted"/>
<evidence type="ECO:0000313" key="3">
    <source>
        <dbReference type="Proteomes" id="UP000190626"/>
    </source>
</evidence>
<keyword evidence="3" id="KW-1185">Reference proteome</keyword>
<keyword evidence="1" id="KW-0472">Membrane</keyword>
<organism evidence="2 3">
    <name type="scientific">Paenibacillus ferrarius</name>
    <dbReference type="NCBI Taxonomy" id="1469647"/>
    <lineage>
        <taxon>Bacteria</taxon>
        <taxon>Bacillati</taxon>
        <taxon>Bacillota</taxon>
        <taxon>Bacilli</taxon>
        <taxon>Bacillales</taxon>
        <taxon>Paenibacillaceae</taxon>
        <taxon>Paenibacillus</taxon>
    </lineage>
</organism>
<comment type="caution">
    <text evidence="2">The sequence shown here is derived from an EMBL/GenBank/DDBJ whole genome shotgun (WGS) entry which is preliminary data.</text>
</comment>
<sequence length="68" mass="8006">MSTAYFLIFQMFIFIVSLIVRFFLFLLLFLEFDAGLACYVIEGIVTAIRDFFLYKCFDHDVDDNDKNG</sequence>
<dbReference type="Proteomes" id="UP000190626">
    <property type="component" value="Unassembled WGS sequence"/>
</dbReference>
<protein>
    <submittedName>
        <fullName evidence="2">Uncharacterized protein</fullName>
    </submittedName>
</protein>
<gene>
    <name evidence="2" type="ORF">BC351_08645</name>
</gene>
<dbReference type="EMBL" id="MBTG01000045">
    <property type="protein sequence ID" value="OPH48524.1"/>
    <property type="molecule type" value="Genomic_DNA"/>
</dbReference>
<reference evidence="3" key="1">
    <citation type="submission" date="2016-07" db="EMBL/GenBank/DDBJ databases">
        <authorList>
            <person name="Florea S."/>
            <person name="Webb J.S."/>
            <person name="Jaromczyk J."/>
            <person name="Schardl C.L."/>
        </authorList>
    </citation>
    <scope>NUCLEOTIDE SEQUENCE [LARGE SCALE GENOMIC DNA]</scope>
    <source>
        <strain evidence="3">CY1</strain>
    </source>
</reference>
<evidence type="ECO:0000313" key="2">
    <source>
        <dbReference type="EMBL" id="OPH48524.1"/>
    </source>
</evidence>
<feature type="transmembrane region" description="Helical" evidence="1">
    <location>
        <begin position="6"/>
        <end position="30"/>
    </location>
</feature>
<evidence type="ECO:0000256" key="1">
    <source>
        <dbReference type="SAM" id="Phobius"/>
    </source>
</evidence>
<keyword evidence="1" id="KW-0812">Transmembrane</keyword>
<name>A0A1V4HA20_9BACL</name>